<name>A0A540WY81_9BACT</name>
<dbReference type="EMBL" id="VIFM01000082">
    <property type="protein sequence ID" value="TQF13976.1"/>
    <property type="molecule type" value="Genomic_DNA"/>
</dbReference>
<protein>
    <submittedName>
        <fullName evidence="1">Uncharacterized protein</fullName>
    </submittedName>
</protein>
<accession>A0A540WY81</accession>
<keyword evidence="2" id="KW-1185">Reference proteome</keyword>
<dbReference type="InterPro" id="IPR045459">
    <property type="entry name" value="DUF5908"/>
</dbReference>
<dbReference type="RefSeq" id="WP_141644328.1">
    <property type="nucleotide sequence ID" value="NZ_VIFM01000082.1"/>
</dbReference>
<sequence>MALEVNEVGIQMSVRGGSGEAIPETPSTPVGDCGCDDEKQAHQKLVEDCVRRVLQVLKARQER</sequence>
<gene>
    <name evidence="1" type="ORF">FJV41_21135</name>
</gene>
<reference evidence="1 2" key="1">
    <citation type="submission" date="2019-06" db="EMBL/GenBank/DDBJ databases">
        <authorList>
            <person name="Livingstone P."/>
            <person name="Whitworth D."/>
        </authorList>
    </citation>
    <scope>NUCLEOTIDE SEQUENCE [LARGE SCALE GENOMIC DNA]</scope>
    <source>
        <strain evidence="1 2">AM401</strain>
    </source>
</reference>
<dbReference type="AlphaFoldDB" id="A0A540WY81"/>
<evidence type="ECO:0000313" key="2">
    <source>
        <dbReference type="Proteomes" id="UP000315369"/>
    </source>
</evidence>
<comment type="caution">
    <text evidence="1">The sequence shown here is derived from an EMBL/GenBank/DDBJ whole genome shotgun (WGS) entry which is preliminary data.</text>
</comment>
<proteinExistence type="predicted"/>
<evidence type="ECO:0000313" key="1">
    <source>
        <dbReference type="EMBL" id="TQF13976.1"/>
    </source>
</evidence>
<dbReference type="OrthoDB" id="9965777at2"/>
<organism evidence="1 2">
    <name type="scientific">Myxococcus llanfairpwllgwyngyllgogerychwyrndrobwllllantysiliogogogochensis</name>
    <dbReference type="NCBI Taxonomy" id="2590453"/>
    <lineage>
        <taxon>Bacteria</taxon>
        <taxon>Pseudomonadati</taxon>
        <taxon>Myxococcota</taxon>
        <taxon>Myxococcia</taxon>
        <taxon>Myxococcales</taxon>
        <taxon>Cystobacterineae</taxon>
        <taxon>Myxococcaceae</taxon>
        <taxon>Myxococcus</taxon>
    </lineage>
</organism>
<dbReference type="Pfam" id="PF19265">
    <property type="entry name" value="DUF5908"/>
    <property type="match status" value="1"/>
</dbReference>
<dbReference type="Proteomes" id="UP000315369">
    <property type="component" value="Unassembled WGS sequence"/>
</dbReference>